<organism evidence="8 9">
    <name type="scientific">Lautropia dentalis</name>
    <dbReference type="NCBI Taxonomy" id="2490857"/>
    <lineage>
        <taxon>Bacteria</taxon>
        <taxon>Pseudomonadati</taxon>
        <taxon>Pseudomonadota</taxon>
        <taxon>Betaproteobacteria</taxon>
        <taxon>Burkholderiales</taxon>
        <taxon>Burkholderiaceae</taxon>
        <taxon>Lautropia</taxon>
    </lineage>
</organism>
<feature type="domain" description="FAD-binding" evidence="6">
    <location>
        <begin position="16"/>
        <end position="46"/>
    </location>
</feature>
<evidence type="ECO:0000256" key="1">
    <source>
        <dbReference type="ARBA" id="ARBA00001974"/>
    </source>
</evidence>
<dbReference type="GO" id="GO:0016614">
    <property type="term" value="F:oxidoreductase activity, acting on CH-OH group of donors"/>
    <property type="evidence" value="ECO:0007669"/>
    <property type="project" value="InterPro"/>
</dbReference>
<comment type="similarity">
    <text evidence="2">Belongs to the GMC oxidoreductase family.</text>
</comment>
<keyword evidence="3" id="KW-0285">Flavoprotein</keyword>
<dbReference type="Proteomes" id="UP000270261">
    <property type="component" value="Unassembled WGS sequence"/>
</dbReference>
<dbReference type="SUPFAM" id="SSF51905">
    <property type="entry name" value="FAD/NAD(P)-binding domain"/>
    <property type="match status" value="1"/>
</dbReference>
<keyword evidence="4" id="KW-0274">FAD</keyword>
<dbReference type="InterPro" id="IPR051473">
    <property type="entry name" value="P2Ox-like"/>
</dbReference>
<comment type="caution">
    <text evidence="8">The sequence shown here is derived from an EMBL/GenBank/DDBJ whole genome shotgun (WGS) entry which is preliminary data.</text>
</comment>
<dbReference type="Pfam" id="PF05199">
    <property type="entry name" value="GMC_oxred_C"/>
    <property type="match status" value="1"/>
</dbReference>
<comment type="cofactor">
    <cofactor evidence="1">
        <name>FAD</name>
        <dbReference type="ChEBI" id="CHEBI:57692"/>
    </cofactor>
</comment>
<gene>
    <name evidence="8" type="ORF">EHV23_13890</name>
</gene>
<keyword evidence="9" id="KW-1185">Reference proteome</keyword>
<evidence type="ECO:0000256" key="4">
    <source>
        <dbReference type="ARBA" id="ARBA00022827"/>
    </source>
</evidence>
<dbReference type="Gene3D" id="3.50.50.60">
    <property type="entry name" value="FAD/NAD(P)-binding domain"/>
    <property type="match status" value="2"/>
</dbReference>
<dbReference type="OrthoDB" id="9787779at2"/>
<dbReference type="GO" id="GO:0071949">
    <property type="term" value="F:FAD binding"/>
    <property type="evidence" value="ECO:0007669"/>
    <property type="project" value="InterPro"/>
</dbReference>
<dbReference type="PANTHER" id="PTHR42784">
    <property type="entry name" value="PYRANOSE 2-OXIDASE"/>
    <property type="match status" value="1"/>
</dbReference>
<dbReference type="SUPFAM" id="SSF54373">
    <property type="entry name" value="FAD-linked reductases, C-terminal domain"/>
    <property type="match status" value="1"/>
</dbReference>
<evidence type="ECO:0000259" key="6">
    <source>
        <dbReference type="Pfam" id="PF01494"/>
    </source>
</evidence>
<protein>
    <submittedName>
        <fullName evidence="8">GMC family oxidoreductase</fullName>
    </submittedName>
</protein>
<dbReference type="InterPro" id="IPR002938">
    <property type="entry name" value="FAD-bd"/>
</dbReference>
<evidence type="ECO:0000256" key="2">
    <source>
        <dbReference type="ARBA" id="ARBA00010790"/>
    </source>
</evidence>
<dbReference type="RefSeq" id="WP_125096590.1">
    <property type="nucleotide sequence ID" value="NZ_RRUE01000002.1"/>
</dbReference>
<name>A0A426FNX4_9BURK</name>
<evidence type="ECO:0000256" key="5">
    <source>
        <dbReference type="ARBA" id="ARBA00023002"/>
    </source>
</evidence>
<reference evidence="8 9" key="1">
    <citation type="submission" date="2018-11" db="EMBL/GenBank/DDBJ databases">
        <title>Genome sequencing of Lautropia sp. KCOM 2505 (= ChDC F240).</title>
        <authorList>
            <person name="Kook J.-K."/>
            <person name="Park S.-N."/>
            <person name="Lim Y.K."/>
        </authorList>
    </citation>
    <scope>NUCLEOTIDE SEQUENCE [LARGE SCALE GENOMIC DNA]</scope>
    <source>
        <strain evidence="8 9">KCOM 2505</strain>
    </source>
</reference>
<proteinExistence type="inferred from homology"/>
<dbReference type="Pfam" id="PF01494">
    <property type="entry name" value="FAD_binding_3"/>
    <property type="match status" value="1"/>
</dbReference>
<dbReference type="InterPro" id="IPR007867">
    <property type="entry name" value="GMC_OxRtase_C"/>
</dbReference>
<keyword evidence="5" id="KW-0560">Oxidoreductase</keyword>
<accession>A0A426FNX4</accession>
<evidence type="ECO:0000259" key="7">
    <source>
        <dbReference type="Pfam" id="PF05199"/>
    </source>
</evidence>
<dbReference type="EMBL" id="RRUE01000002">
    <property type="protein sequence ID" value="RRN44396.1"/>
    <property type="molecule type" value="Genomic_DNA"/>
</dbReference>
<dbReference type="InterPro" id="IPR036188">
    <property type="entry name" value="FAD/NAD-bd_sf"/>
</dbReference>
<sequence length="564" mass="62455">MLVSPHSIPDQSTLNTDVCIVGAGPAGLAAAQELLDSGLDVILLESGGEEPDAATQDLAAGVSEDTPDLYPDIIWSHDRRFGGTSVQWDVRVNGTTNCHLATFDPIDFQKRDWMPHSGWPIDYDTLHPYYLRAMKLWETGVDSLDIMPWVSDERKLLAFKNDALETKLYMTGSQAALTQGIGGRVKESKNIRLIMKANAVELDTNENASTVTGVKVACLDGRRFTVAARQVILAQGGFQVPRLLLASDRVARDGLGNDHGLVGRFLMDRQIVKTGILYPNEPISRFGLYDLQHRGIAHVLGKLAIPQRTLEEKQLMNVTVGLNAQPAFSRVRLAQRLFGRGTTFRSPAYYSLRKLMRDVRARRMPERPLHHLGRVLGGLDDLVFIKVARAPWLQIPYNRDSGGWYEAPHRDQFFKVIDLYQIAEQSPDPDNRITLSSERDATGMRRPTVHFRWRDLDIRSALGSQEIVKNALEEAGIGRVLMERRDGMPLVTQMTAHHPAGTTRMADEPTEGVVDRNCRVHGVDNLYVASSAVFTTGGCAPPTLTIVALTVRIVDAVKASLGKG</sequence>
<feature type="domain" description="Glucose-methanol-choline oxidoreductase C-terminal" evidence="7">
    <location>
        <begin position="427"/>
        <end position="549"/>
    </location>
</feature>
<dbReference type="AlphaFoldDB" id="A0A426FNX4"/>
<dbReference type="PANTHER" id="PTHR42784:SF1">
    <property type="entry name" value="PYRANOSE 2-OXIDASE"/>
    <property type="match status" value="1"/>
</dbReference>
<evidence type="ECO:0000313" key="8">
    <source>
        <dbReference type="EMBL" id="RRN44396.1"/>
    </source>
</evidence>
<evidence type="ECO:0000313" key="9">
    <source>
        <dbReference type="Proteomes" id="UP000270261"/>
    </source>
</evidence>
<evidence type="ECO:0000256" key="3">
    <source>
        <dbReference type="ARBA" id="ARBA00022630"/>
    </source>
</evidence>